<dbReference type="Gene3D" id="3.50.50.60">
    <property type="entry name" value="FAD/NAD(P)-binding domain"/>
    <property type="match status" value="1"/>
</dbReference>
<dbReference type="GO" id="GO:0016192">
    <property type="term" value="P:vesicle-mediated transport"/>
    <property type="evidence" value="ECO:0007669"/>
    <property type="project" value="TreeGrafter"/>
</dbReference>
<dbReference type="GO" id="GO:0005737">
    <property type="term" value="C:cytoplasm"/>
    <property type="evidence" value="ECO:0007669"/>
    <property type="project" value="UniProtKB-SubCell"/>
</dbReference>
<dbReference type="Pfam" id="PF00996">
    <property type="entry name" value="GDI"/>
    <property type="match status" value="1"/>
</dbReference>
<dbReference type="InterPro" id="IPR018203">
    <property type="entry name" value="GDP_dissociation_inhibitor"/>
</dbReference>
<keyword evidence="2" id="KW-0963">Cytoplasm</keyword>
<feature type="non-terminal residue" evidence="3">
    <location>
        <position position="1"/>
    </location>
</feature>
<accession>A0A3M7R996</accession>
<dbReference type="EMBL" id="REGN01003903">
    <property type="protein sequence ID" value="RNA20193.1"/>
    <property type="molecule type" value="Genomic_DNA"/>
</dbReference>
<dbReference type="PRINTS" id="PR00892">
    <property type="entry name" value="RABGDI"/>
</dbReference>
<dbReference type="OrthoDB" id="9446342at2759"/>
<gene>
    <name evidence="3" type="ORF">BpHYR1_006467</name>
</gene>
<evidence type="ECO:0000256" key="1">
    <source>
        <dbReference type="ARBA" id="ARBA00005593"/>
    </source>
</evidence>
<dbReference type="GO" id="GO:0005093">
    <property type="term" value="F:Rab GDP-dissociation inhibitor activity"/>
    <property type="evidence" value="ECO:0007669"/>
    <property type="project" value="InterPro"/>
</dbReference>
<comment type="subcellular location">
    <subcellularLocation>
        <location evidence="2">Cytoplasm</location>
    </subcellularLocation>
</comment>
<dbReference type="Proteomes" id="UP000276133">
    <property type="component" value="Unassembled WGS sequence"/>
</dbReference>
<dbReference type="PANTHER" id="PTHR11787:SF8">
    <property type="entry name" value="RAB GDP DISSOCIATION INHIBITOR"/>
    <property type="match status" value="1"/>
</dbReference>
<dbReference type="AlphaFoldDB" id="A0A3M7R996"/>
<dbReference type="STRING" id="10195.A0A3M7R996"/>
<keyword evidence="4" id="KW-1185">Reference proteome</keyword>
<evidence type="ECO:0000256" key="2">
    <source>
        <dbReference type="RuleBase" id="RU363124"/>
    </source>
</evidence>
<dbReference type="SUPFAM" id="SSF54373">
    <property type="entry name" value="FAD-linked reductases, C-terminal domain"/>
    <property type="match status" value="1"/>
</dbReference>
<dbReference type="InterPro" id="IPR000806">
    <property type="entry name" value="RabGDI"/>
</dbReference>
<dbReference type="GO" id="GO:0005096">
    <property type="term" value="F:GTPase activator activity"/>
    <property type="evidence" value="ECO:0007669"/>
    <property type="project" value="UniProtKB-KW"/>
</dbReference>
<dbReference type="GO" id="GO:0015031">
    <property type="term" value="P:protein transport"/>
    <property type="evidence" value="ECO:0007669"/>
    <property type="project" value="InterPro"/>
</dbReference>
<protein>
    <recommendedName>
        <fullName evidence="2">Rab GDP dissociation inhibitor</fullName>
    </recommendedName>
</protein>
<organism evidence="3 4">
    <name type="scientific">Brachionus plicatilis</name>
    <name type="common">Marine rotifer</name>
    <name type="synonym">Brachionus muelleri</name>
    <dbReference type="NCBI Taxonomy" id="10195"/>
    <lineage>
        <taxon>Eukaryota</taxon>
        <taxon>Metazoa</taxon>
        <taxon>Spiralia</taxon>
        <taxon>Gnathifera</taxon>
        <taxon>Rotifera</taxon>
        <taxon>Eurotatoria</taxon>
        <taxon>Monogononta</taxon>
        <taxon>Pseudotrocha</taxon>
        <taxon>Ploima</taxon>
        <taxon>Brachionidae</taxon>
        <taxon>Brachionus</taxon>
    </lineage>
</organism>
<comment type="similarity">
    <text evidence="1 2">Belongs to the Rab GDI family.</text>
</comment>
<dbReference type="SUPFAM" id="SSF51905">
    <property type="entry name" value="FAD/NAD(P)-binding domain"/>
    <property type="match status" value="1"/>
</dbReference>
<evidence type="ECO:0000313" key="3">
    <source>
        <dbReference type="EMBL" id="RNA20193.1"/>
    </source>
</evidence>
<dbReference type="GO" id="GO:0007264">
    <property type="term" value="P:small GTPase-mediated signal transduction"/>
    <property type="evidence" value="ECO:0007669"/>
    <property type="project" value="InterPro"/>
</dbReference>
<evidence type="ECO:0000313" key="4">
    <source>
        <dbReference type="Proteomes" id="UP000276133"/>
    </source>
</evidence>
<dbReference type="PANTHER" id="PTHR11787">
    <property type="entry name" value="RAB GDP-DISSOCIATION INHIBITOR"/>
    <property type="match status" value="1"/>
</dbReference>
<keyword evidence="2" id="KW-0343">GTPase activation</keyword>
<proteinExistence type="inferred from homology"/>
<reference evidence="3 4" key="1">
    <citation type="journal article" date="2018" name="Sci. Rep.">
        <title>Genomic signatures of local adaptation to the degree of environmental predictability in rotifers.</title>
        <authorList>
            <person name="Franch-Gras L."/>
            <person name="Hahn C."/>
            <person name="Garcia-Roger E.M."/>
            <person name="Carmona M.J."/>
            <person name="Serra M."/>
            <person name="Gomez A."/>
        </authorList>
    </citation>
    <scope>NUCLEOTIDE SEQUENCE [LARGE SCALE GENOMIC DNA]</scope>
    <source>
        <strain evidence="3">HYR1</strain>
    </source>
</reference>
<comment type="caution">
    <text evidence="3">The sequence shown here is derived from an EMBL/GenBank/DDBJ whole genome shotgun (WGS) entry which is preliminary data.</text>
</comment>
<sequence length="97" mass="10749">FLAIVSTTVETSDPHSEIKPGLDLLGPIEQKFVSVSDLYEPVDDGSSSNVFITKSYDATTHFESTCLDILNVYEKIIGEKFDFSKVTRGLGQEDEEN</sequence>
<comment type="function">
    <text evidence="2">Regulates the GDP/GTP exchange reaction of most RAB proteins by inhibiting the dissociation of GDP from them, and the subsequent binding of GTP.</text>
</comment>
<dbReference type="InterPro" id="IPR036188">
    <property type="entry name" value="FAD/NAD-bd_sf"/>
</dbReference>
<name>A0A3M7R996_BRAPC</name>